<proteinExistence type="inferred from homology"/>
<dbReference type="InterPro" id="IPR023076">
    <property type="entry name" value="HMG_CoA_Rdtase_CS"/>
</dbReference>
<dbReference type="Gene3D" id="3.30.70.420">
    <property type="entry name" value="Hydroxymethylglutaryl-CoA reductase, class I/II, NAD/NADP-binding domain"/>
    <property type="match status" value="1"/>
</dbReference>
<evidence type="ECO:0000259" key="12">
    <source>
        <dbReference type="PROSITE" id="PS50156"/>
    </source>
</evidence>
<dbReference type="PROSITE" id="PS01192">
    <property type="entry name" value="HMG_COA_REDUCTASE_3"/>
    <property type="match status" value="1"/>
</dbReference>
<evidence type="ECO:0000256" key="5">
    <source>
        <dbReference type="ARBA" id="ARBA00022824"/>
    </source>
</evidence>
<evidence type="ECO:0000256" key="2">
    <source>
        <dbReference type="ARBA" id="ARBA00005084"/>
    </source>
</evidence>
<accession>A0ABM4DE88</accession>
<keyword evidence="6 11" id="KW-0521">NADP</keyword>
<dbReference type="PANTHER" id="PTHR10572:SF24">
    <property type="entry name" value="3-HYDROXY-3-METHYLGLUTARYL-COENZYME A REDUCTASE"/>
    <property type="match status" value="1"/>
</dbReference>
<dbReference type="InterPro" id="IPR009029">
    <property type="entry name" value="HMG_CoA_Rdtase_sub-bd_dom_sf"/>
</dbReference>
<feature type="transmembrane region" description="Helical" evidence="11">
    <location>
        <begin position="91"/>
        <end position="109"/>
    </location>
</feature>
<dbReference type="PROSITE" id="PS00066">
    <property type="entry name" value="HMG_COA_REDUCTASE_1"/>
    <property type="match status" value="1"/>
</dbReference>
<dbReference type="GeneID" id="100215451"/>
<sequence>MENSLKNVIQFCCKRNIEVLLLTLTTCFVLISHIYHWNEYAFKTKMNMKMANVLIYDAILLNISILHSFIQISRIVRKAFIHQKKIILVNIILYCSFNCLCYMCILLLVVPDKSYLLRFSLPTMLFLFDWDKCGRISRSMLYWHLKINGKVELVEKTTTLGHKLISQMILKILFVIFGCLSGLEEIERLSLLTIVALVTNCITFVSIFPALMCFCSQVLKSSSLELQVVHSKIYLSQVMEELYPPIKSYSSPLYIRFVMCVIVTGLHLFNCIVYASGQSSIVVRIISLSTWNVSAEQLYMAVMVITLAYKYLSHEIKKSLPLSQLKPETTSCVGLSSCNTNNDLQKLEPLWNLTDNEIIQLCRNKCIPLHSLEQSLKDYSRAVNIRRKIVSEKLFEIDALEELPWKDYDYAKVFGACCENVIGYCQIPVGVAGPLVLDGEEYFVPMATTEGCLVASTNRGCSALRASGGVSSYLLGDGMTRGPVLRLPSAKLACDVKKWLETESNFEILKESFKQSSRYANLNSVKCAVAGRLLFVRFKAFTGDAMGMNMVSKGAEYALKLLQIEFPEIEVVSVSGNYCTDKKAAAINWIDGRGKSVVCEAVISQDIVKKVLKTSVPALIDVNTSKNLVGSALVGTIGGQNAHAANVVTAVFIATGQDPAQNVVSSNCITLLETTGEKGEDLYISCSMPSLETGTVGGGTGLPGQNACLKMLGVEGSGQIAGENAQRLARIICATVLAGELSLLSALAADHLVNSHMKLNRHSNKTVNKETPDSCPVL</sequence>
<evidence type="ECO:0000313" key="14">
    <source>
        <dbReference type="RefSeq" id="XP_065672741.1"/>
    </source>
</evidence>
<evidence type="ECO:0000256" key="3">
    <source>
        <dbReference type="ARBA" id="ARBA00007661"/>
    </source>
</evidence>
<dbReference type="InterPro" id="IPR023282">
    <property type="entry name" value="HMG_CoA_Rdtase_N"/>
</dbReference>
<evidence type="ECO:0000256" key="4">
    <source>
        <dbReference type="ARBA" id="ARBA00022692"/>
    </source>
</evidence>
<feature type="transmembrane region" description="Helical" evidence="11">
    <location>
        <begin position="189"/>
        <end position="214"/>
    </location>
</feature>
<dbReference type="PROSITE" id="PS50065">
    <property type="entry name" value="HMG_COA_REDUCTASE_4"/>
    <property type="match status" value="1"/>
</dbReference>
<evidence type="ECO:0000313" key="13">
    <source>
        <dbReference type="Proteomes" id="UP001652625"/>
    </source>
</evidence>
<evidence type="ECO:0000256" key="11">
    <source>
        <dbReference type="RuleBase" id="RU361219"/>
    </source>
</evidence>
<gene>
    <name evidence="14" type="primary">LOC100215451</name>
</gene>
<dbReference type="InterPro" id="IPR004554">
    <property type="entry name" value="HMG_CoA_Rdtase_eu_arc"/>
</dbReference>
<keyword evidence="9 11" id="KW-0472">Membrane</keyword>
<dbReference type="InterPro" id="IPR009023">
    <property type="entry name" value="HMG_CoA_Rdtase_NAD(P)-bd_sf"/>
</dbReference>
<reference evidence="14" key="1">
    <citation type="submission" date="2025-08" db="UniProtKB">
        <authorList>
            <consortium name="RefSeq"/>
        </authorList>
    </citation>
    <scope>IDENTIFICATION</scope>
</reference>
<comment type="catalytic activity">
    <reaction evidence="10">
        <text>(R)-mevalonate + 2 NADP(+) + CoA = (3S)-3-hydroxy-3-methylglutaryl-CoA + 2 NADPH + 2 H(+)</text>
        <dbReference type="Rhea" id="RHEA:15989"/>
        <dbReference type="ChEBI" id="CHEBI:15378"/>
        <dbReference type="ChEBI" id="CHEBI:36464"/>
        <dbReference type="ChEBI" id="CHEBI:43074"/>
        <dbReference type="ChEBI" id="CHEBI:57287"/>
        <dbReference type="ChEBI" id="CHEBI:57783"/>
        <dbReference type="ChEBI" id="CHEBI:58349"/>
        <dbReference type="EC" id="1.1.1.34"/>
    </reaction>
    <physiologicalReaction direction="right-to-left" evidence="10">
        <dbReference type="Rhea" id="RHEA:15991"/>
    </physiologicalReaction>
</comment>
<evidence type="ECO:0000256" key="8">
    <source>
        <dbReference type="ARBA" id="ARBA00023002"/>
    </source>
</evidence>
<comment type="subcellular location">
    <subcellularLocation>
        <location evidence="1 11">Endoplasmic reticulum membrane</location>
        <topology evidence="1 11">Multi-pass membrane protein</topology>
    </subcellularLocation>
</comment>
<comment type="pathway">
    <text evidence="2 11">Metabolic intermediate biosynthesis; (R)-mevalonate biosynthesis; (R)-mevalonate from acetyl-CoA: step 3/3.</text>
</comment>
<organism evidence="13 14">
    <name type="scientific">Hydra vulgaris</name>
    <name type="common">Hydra</name>
    <name type="synonym">Hydra attenuata</name>
    <dbReference type="NCBI Taxonomy" id="6087"/>
    <lineage>
        <taxon>Eukaryota</taxon>
        <taxon>Metazoa</taxon>
        <taxon>Cnidaria</taxon>
        <taxon>Hydrozoa</taxon>
        <taxon>Hydroidolina</taxon>
        <taxon>Anthoathecata</taxon>
        <taxon>Aplanulata</taxon>
        <taxon>Hydridae</taxon>
        <taxon>Hydra</taxon>
    </lineage>
</organism>
<dbReference type="PANTHER" id="PTHR10572">
    <property type="entry name" value="3-HYDROXY-3-METHYLGLUTARYL-COENZYME A REDUCTASE"/>
    <property type="match status" value="1"/>
</dbReference>
<evidence type="ECO:0000256" key="1">
    <source>
        <dbReference type="ARBA" id="ARBA00004477"/>
    </source>
</evidence>
<feature type="transmembrane region" description="Helical" evidence="11">
    <location>
        <begin position="20"/>
        <end position="38"/>
    </location>
</feature>
<feature type="transmembrane region" description="Helical" evidence="11">
    <location>
        <begin position="164"/>
        <end position="183"/>
    </location>
</feature>
<dbReference type="NCBIfam" id="TIGR00533">
    <property type="entry name" value="HMG_CoA_R_NADP"/>
    <property type="match status" value="1"/>
</dbReference>
<dbReference type="Proteomes" id="UP001652625">
    <property type="component" value="Chromosome 13"/>
</dbReference>
<dbReference type="CDD" id="cd00643">
    <property type="entry name" value="HMG-CoA_reductase_classI"/>
    <property type="match status" value="1"/>
</dbReference>
<dbReference type="InterPro" id="IPR000731">
    <property type="entry name" value="SSD"/>
</dbReference>
<dbReference type="Gene3D" id="1.10.3270.10">
    <property type="entry name" value="HMGR, N-terminal domain"/>
    <property type="match status" value="1"/>
</dbReference>
<dbReference type="Pfam" id="PF00368">
    <property type="entry name" value="HMG-CoA_red"/>
    <property type="match status" value="1"/>
</dbReference>
<dbReference type="SUPFAM" id="SSF55035">
    <property type="entry name" value="NAD-binding domain of HMG-CoA reductase"/>
    <property type="match status" value="1"/>
</dbReference>
<dbReference type="Gene3D" id="3.90.770.10">
    <property type="entry name" value="3-hydroxy-3-methylglutaryl-coenzyme A Reductase, Chain A, domain 2"/>
    <property type="match status" value="1"/>
</dbReference>
<dbReference type="InterPro" id="IPR023074">
    <property type="entry name" value="HMG_CoA_Rdtase_cat_sf"/>
</dbReference>
<dbReference type="EC" id="1.1.1.34" evidence="11"/>
<evidence type="ECO:0000256" key="7">
    <source>
        <dbReference type="ARBA" id="ARBA00022989"/>
    </source>
</evidence>
<feature type="transmembrane region" description="Helical" evidence="11">
    <location>
        <begin position="253"/>
        <end position="275"/>
    </location>
</feature>
<evidence type="ECO:0000256" key="6">
    <source>
        <dbReference type="ARBA" id="ARBA00022857"/>
    </source>
</evidence>
<protein>
    <recommendedName>
        <fullName evidence="11">3-hydroxy-3-methylglutaryl coenzyme A reductase</fullName>
        <shortName evidence="11">HMG-CoA reductase</shortName>
        <ecNumber evidence="11">1.1.1.34</ecNumber>
    </recommendedName>
</protein>
<evidence type="ECO:0000256" key="9">
    <source>
        <dbReference type="ARBA" id="ARBA00023136"/>
    </source>
</evidence>
<comment type="similarity">
    <text evidence="3 11">Belongs to the HMG-CoA reductase family.</text>
</comment>
<dbReference type="PRINTS" id="PR00071">
    <property type="entry name" value="HMGCOARDTASE"/>
</dbReference>
<feature type="domain" description="SSD" evidence="12">
    <location>
        <begin position="53"/>
        <end position="214"/>
    </location>
</feature>
<keyword evidence="7 11" id="KW-1133">Transmembrane helix</keyword>
<evidence type="ECO:0000256" key="10">
    <source>
        <dbReference type="ARBA" id="ARBA00049909"/>
    </source>
</evidence>
<dbReference type="SUPFAM" id="SSF56542">
    <property type="entry name" value="Substrate-binding domain of HMG-CoA reductase"/>
    <property type="match status" value="1"/>
</dbReference>
<dbReference type="RefSeq" id="XP_065672741.1">
    <property type="nucleotide sequence ID" value="XM_065816669.1"/>
</dbReference>
<name>A0ABM4DE88_HYDVU</name>
<dbReference type="PROSITE" id="PS50156">
    <property type="entry name" value="SSD"/>
    <property type="match status" value="1"/>
</dbReference>
<feature type="transmembrane region" description="Helical" evidence="11">
    <location>
        <begin position="50"/>
        <end position="70"/>
    </location>
</feature>
<keyword evidence="5 11" id="KW-0256">Endoplasmic reticulum</keyword>
<keyword evidence="8 11" id="KW-0560">Oxidoreductase</keyword>
<feature type="transmembrane region" description="Helical" evidence="11">
    <location>
        <begin position="295"/>
        <end position="312"/>
    </location>
</feature>
<dbReference type="InterPro" id="IPR002202">
    <property type="entry name" value="HMG_CoA_Rdtase"/>
</dbReference>
<keyword evidence="13" id="KW-1185">Reference proteome</keyword>
<keyword evidence="4 11" id="KW-0812">Transmembrane</keyword>